<evidence type="ECO:0000256" key="7">
    <source>
        <dbReference type="ARBA" id="ARBA00041176"/>
    </source>
</evidence>
<protein>
    <recommendedName>
        <fullName evidence="7">Guanylate cyclase activator 2B</fullName>
    </recommendedName>
</protein>
<evidence type="ECO:0000256" key="3">
    <source>
        <dbReference type="ARBA" id="ARBA00022525"/>
    </source>
</evidence>
<keyword evidence="9" id="KW-1185">Reference proteome</keyword>
<feature type="signal peptide" evidence="8">
    <location>
        <begin position="1"/>
        <end position="26"/>
    </location>
</feature>
<organism evidence="9 10">
    <name type="scientific">Echinops telfairi</name>
    <name type="common">Lesser hedgehog tenrec</name>
    <dbReference type="NCBI Taxonomy" id="9371"/>
    <lineage>
        <taxon>Eukaryota</taxon>
        <taxon>Metazoa</taxon>
        <taxon>Chordata</taxon>
        <taxon>Craniata</taxon>
        <taxon>Vertebrata</taxon>
        <taxon>Euteleostomi</taxon>
        <taxon>Mammalia</taxon>
        <taxon>Eutheria</taxon>
        <taxon>Afrotheria</taxon>
        <taxon>Tenrecidae</taxon>
        <taxon>Tenrecinae</taxon>
        <taxon>Echinops</taxon>
    </lineage>
</organism>
<keyword evidence="5" id="KW-1015">Disulfide bond</keyword>
<sequence length="112" mass="12049">MGSRTGSQLLTGAAVVLLVLLQGTQAVYIKYQGFQVQLESVKKMRDLERQQAPSDRLHVKSLLPSVCQHPALPGDLQPICTSTDAARIFAALKTIASDDCELCVNVACTGCF</sequence>
<dbReference type="InterPro" id="IPR036382">
    <property type="entry name" value="Guanylin_sf"/>
</dbReference>
<dbReference type="PANTHER" id="PTHR11318:SF4">
    <property type="entry name" value="GUANYLATE CYCLASE ACTIVATOR 2B"/>
    <property type="match status" value="1"/>
</dbReference>
<proteinExistence type="inferred from homology"/>
<evidence type="ECO:0000313" key="9">
    <source>
        <dbReference type="Proteomes" id="UP000694863"/>
    </source>
</evidence>
<evidence type="ECO:0000313" key="10">
    <source>
        <dbReference type="RefSeq" id="XP_004705323.1"/>
    </source>
</evidence>
<evidence type="ECO:0000256" key="5">
    <source>
        <dbReference type="ARBA" id="ARBA00023157"/>
    </source>
</evidence>
<gene>
    <name evidence="10" type="primary">GUCA2B</name>
</gene>
<comment type="function">
    <text evidence="6">Endogenous activator of intestinal guanylate cyclase. It stimulates this enzyme through the same receptor binding region as the heat-stable enterotoxins. May be a potent physiological regulator of intestinal fluid and electrolyte transport. May be an autocrine/paracrine regulator of intestinal salt and water transport.</text>
</comment>
<comment type="similarity">
    <text evidence="2">Belongs to the guanylin family.</text>
</comment>
<dbReference type="SUPFAM" id="SSF89890">
    <property type="entry name" value="Proguanylin"/>
    <property type="match status" value="1"/>
</dbReference>
<dbReference type="PRINTS" id="PR00774">
    <property type="entry name" value="GUANYLIN"/>
</dbReference>
<dbReference type="PIRSF" id="PIRSF001849">
    <property type="entry name" value="Guanylin"/>
    <property type="match status" value="1"/>
</dbReference>
<comment type="subcellular location">
    <subcellularLocation>
        <location evidence="1">Secreted</location>
    </subcellularLocation>
</comment>
<dbReference type="RefSeq" id="XP_004705323.1">
    <property type="nucleotide sequence ID" value="XM_004705266.1"/>
</dbReference>
<keyword evidence="4 8" id="KW-0732">Signal</keyword>
<feature type="chain" id="PRO_5045591529" description="Guanylate cyclase activator 2B" evidence="8">
    <location>
        <begin position="27"/>
        <end position="112"/>
    </location>
</feature>
<dbReference type="GeneID" id="101640588"/>
<accession>A0ABM0IQE8</accession>
<keyword evidence="3" id="KW-0964">Secreted</keyword>
<dbReference type="Proteomes" id="UP000694863">
    <property type="component" value="Unplaced"/>
</dbReference>
<evidence type="ECO:0000256" key="4">
    <source>
        <dbReference type="ARBA" id="ARBA00022729"/>
    </source>
</evidence>
<dbReference type="InterPro" id="IPR000879">
    <property type="entry name" value="Guanylin"/>
</dbReference>
<name>A0ABM0IQE8_ECHTE</name>
<reference evidence="10" key="1">
    <citation type="submission" date="2025-08" db="UniProtKB">
        <authorList>
            <consortium name="RefSeq"/>
        </authorList>
    </citation>
    <scope>IDENTIFICATION</scope>
</reference>
<dbReference type="PANTHER" id="PTHR11318">
    <property type="entry name" value="GUANYLIN FAMILY MEMBER"/>
    <property type="match status" value="1"/>
</dbReference>
<evidence type="ECO:0000256" key="1">
    <source>
        <dbReference type="ARBA" id="ARBA00004613"/>
    </source>
</evidence>
<dbReference type="Pfam" id="PF02058">
    <property type="entry name" value="Guanylin"/>
    <property type="match status" value="1"/>
</dbReference>
<evidence type="ECO:0000256" key="8">
    <source>
        <dbReference type="SAM" id="SignalP"/>
    </source>
</evidence>
<evidence type="ECO:0000256" key="2">
    <source>
        <dbReference type="ARBA" id="ARBA00009883"/>
    </source>
</evidence>
<dbReference type="Gene3D" id="3.90.1450.10">
    <property type="entry name" value="Guanylin"/>
    <property type="match status" value="1"/>
</dbReference>
<evidence type="ECO:0000256" key="6">
    <source>
        <dbReference type="ARBA" id="ARBA00037765"/>
    </source>
</evidence>